<dbReference type="InterPro" id="IPR009075">
    <property type="entry name" value="AcylCo_DH/oxidase_C"/>
</dbReference>
<organism evidence="8 9">
    <name type="scientific">Psilocybe cf. subviscida</name>
    <dbReference type="NCBI Taxonomy" id="2480587"/>
    <lineage>
        <taxon>Eukaryota</taxon>
        <taxon>Fungi</taxon>
        <taxon>Dikarya</taxon>
        <taxon>Basidiomycota</taxon>
        <taxon>Agaricomycotina</taxon>
        <taxon>Agaricomycetes</taxon>
        <taxon>Agaricomycetidae</taxon>
        <taxon>Agaricales</taxon>
        <taxon>Agaricineae</taxon>
        <taxon>Strophariaceae</taxon>
        <taxon>Psilocybe</taxon>
    </lineage>
</organism>
<gene>
    <name evidence="8" type="ORF">D9619_007177</name>
</gene>
<keyword evidence="3 4" id="KW-0274">FAD</keyword>
<accession>A0A8H5EXC7</accession>
<dbReference type="Gene3D" id="6.10.250.600">
    <property type="match status" value="1"/>
</dbReference>
<dbReference type="SUPFAM" id="SSF56645">
    <property type="entry name" value="Acyl-CoA dehydrogenase NM domain-like"/>
    <property type="match status" value="1"/>
</dbReference>
<evidence type="ECO:0000313" key="8">
    <source>
        <dbReference type="EMBL" id="KAF5315493.1"/>
    </source>
</evidence>
<evidence type="ECO:0000259" key="6">
    <source>
        <dbReference type="Pfam" id="PF02770"/>
    </source>
</evidence>
<evidence type="ECO:0000256" key="4">
    <source>
        <dbReference type="RuleBase" id="RU362125"/>
    </source>
</evidence>
<evidence type="ECO:0000256" key="1">
    <source>
        <dbReference type="ARBA" id="ARBA00009347"/>
    </source>
</evidence>
<dbReference type="InterPro" id="IPR036250">
    <property type="entry name" value="AcylCo_DH-like_C"/>
</dbReference>
<evidence type="ECO:0000256" key="2">
    <source>
        <dbReference type="ARBA" id="ARBA00022630"/>
    </source>
</evidence>
<keyword evidence="2 4" id="KW-0285">Flavoprotein</keyword>
<keyword evidence="4" id="KW-0560">Oxidoreductase</keyword>
<dbReference type="EMBL" id="JAACJJ010000043">
    <property type="protein sequence ID" value="KAF5315493.1"/>
    <property type="molecule type" value="Genomic_DNA"/>
</dbReference>
<evidence type="ECO:0008006" key="10">
    <source>
        <dbReference type="Google" id="ProtNLM"/>
    </source>
</evidence>
<proteinExistence type="inferred from homology"/>
<dbReference type="SUPFAM" id="SSF47203">
    <property type="entry name" value="Acyl-CoA dehydrogenase C-terminal domain-like"/>
    <property type="match status" value="1"/>
</dbReference>
<feature type="domain" description="Acyl-CoA oxidase/dehydrogenase middle" evidence="6">
    <location>
        <begin position="180"/>
        <end position="293"/>
    </location>
</feature>
<dbReference type="Proteomes" id="UP000567179">
    <property type="component" value="Unassembled WGS sequence"/>
</dbReference>
<dbReference type="InterPro" id="IPR006091">
    <property type="entry name" value="Acyl-CoA_Oxase/DH_mid-dom"/>
</dbReference>
<dbReference type="Gene3D" id="1.20.140.10">
    <property type="entry name" value="Butyryl-CoA Dehydrogenase, subunit A, domain 3"/>
    <property type="match status" value="1"/>
</dbReference>
<dbReference type="Pfam" id="PF02770">
    <property type="entry name" value="Acyl-CoA_dh_M"/>
    <property type="match status" value="1"/>
</dbReference>
<comment type="cofactor">
    <cofactor evidence="4">
        <name>FAD</name>
        <dbReference type="ChEBI" id="CHEBI:57692"/>
    </cofactor>
</comment>
<dbReference type="Gene3D" id="2.40.110.20">
    <property type="match status" value="1"/>
</dbReference>
<sequence>MRIEEGFQPIPFSEENAYLNDPVLPSLLKRTLPRRQVHICRFLLEIGPDLERVGSEVVTTLRELSNSAKVFPPTLLQYDQWGRRIDKLQTSEGWRELKAIAQREGLPGIFYHRKFREFSRIYGFAKMHLMVGDTNEIFCPMSMTDGTARVIELFGSPQMRKDILPRLVSRDPAFAFTSGQWMTERPGGSDVSLTETTATSAGKVAVLGPQYSLNGVKWFSSATDSEVSVALARTGSAQDGSRGLSLFLVPLRLPLLRNPSDPVPPPTSNNILVHRLKNKIGTHILPTAELTLESSEAYLIGALGQGIKNITPVLNITRLWSATASIGNLRKCLAIATSYAKVRSIHSGTVLLKDAPIHVEQLAGVNLVYRALVHLTFGVVGLLGKVECGVASPDEERRLRMLTPVAKAYAAEKACTAMEEAMTAMGGAGYMEENGFGRSIRDALVEKIWEGTIVVLAFDTVRSAQDPAHMASFISWTASVTEACPDKLREELAPALQTLKKAVAELAGSYAKPLNPLIPRPALILLGSVTSSIYLLEHAIWSYSSGEPSSEVDVEVFRRWIFEGGMESAIETVQRIRLNTAERVKLNSELVFGQKRSTKL</sequence>
<keyword evidence="9" id="KW-1185">Reference proteome</keyword>
<dbReference type="InterPro" id="IPR009100">
    <property type="entry name" value="AcylCoA_DH/oxidase_NM_dom_sf"/>
</dbReference>
<evidence type="ECO:0000259" key="5">
    <source>
        <dbReference type="Pfam" id="PF00441"/>
    </source>
</evidence>
<comment type="similarity">
    <text evidence="1 4">Belongs to the acyl-CoA dehydrogenase family.</text>
</comment>
<dbReference type="AlphaFoldDB" id="A0A8H5EXC7"/>
<dbReference type="Pfam" id="PF00441">
    <property type="entry name" value="Acyl-CoA_dh_1"/>
    <property type="match status" value="1"/>
</dbReference>
<dbReference type="InterPro" id="IPR041504">
    <property type="entry name" value="AidB_N"/>
</dbReference>
<protein>
    <recommendedName>
        <fullName evidence="10">Acyl-CoA dehydrogenase/oxidase C-terminal domain-containing protein</fullName>
    </recommendedName>
</protein>
<feature type="domain" description="Acyl-CoA dehydrogenase/oxidase C-terminal" evidence="5">
    <location>
        <begin position="304"/>
        <end position="453"/>
    </location>
</feature>
<comment type="caution">
    <text evidence="8">The sequence shown here is derived from an EMBL/GenBank/DDBJ whole genome shotgun (WGS) entry which is preliminary data.</text>
</comment>
<evidence type="ECO:0000256" key="3">
    <source>
        <dbReference type="ARBA" id="ARBA00022827"/>
    </source>
</evidence>
<dbReference type="OrthoDB" id="10251155at2759"/>
<dbReference type="Pfam" id="PF18158">
    <property type="entry name" value="AidB_N"/>
    <property type="match status" value="1"/>
</dbReference>
<dbReference type="PANTHER" id="PTHR42707">
    <property type="entry name" value="ACYL-COA DEHYDROGENASE"/>
    <property type="match status" value="1"/>
</dbReference>
<feature type="domain" description="Adaptive response protein AidB N-terminal" evidence="7">
    <location>
        <begin position="8"/>
        <end position="170"/>
    </location>
</feature>
<evidence type="ECO:0000313" key="9">
    <source>
        <dbReference type="Proteomes" id="UP000567179"/>
    </source>
</evidence>
<dbReference type="PANTHER" id="PTHR42707:SF2">
    <property type="entry name" value="ACD11 DEHYDROGENASE"/>
    <property type="match status" value="1"/>
</dbReference>
<reference evidence="8 9" key="1">
    <citation type="journal article" date="2020" name="ISME J.">
        <title>Uncovering the hidden diversity of litter-decomposition mechanisms in mushroom-forming fungi.</title>
        <authorList>
            <person name="Floudas D."/>
            <person name="Bentzer J."/>
            <person name="Ahren D."/>
            <person name="Johansson T."/>
            <person name="Persson P."/>
            <person name="Tunlid A."/>
        </authorList>
    </citation>
    <scope>NUCLEOTIDE SEQUENCE [LARGE SCALE GENOMIC DNA]</scope>
    <source>
        <strain evidence="8 9">CBS 101986</strain>
    </source>
</reference>
<dbReference type="GO" id="GO:0003995">
    <property type="term" value="F:acyl-CoA dehydrogenase activity"/>
    <property type="evidence" value="ECO:0007669"/>
    <property type="project" value="TreeGrafter"/>
</dbReference>
<evidence type="ECO:0000259" key="7">
    <source>
        <dbReference type="Pfam" id="PF18158"/>
    </source>
</evidence>
<name>A0A8H5EXC7_9AGAR</name>
<dbReference type="InterPro" id="IPR052904">
    <property type="entry name" value="Acyl-CoA_dehydrogenase-like"/>
</dbReference>